<dbReference type="NCBIfam" id="TIGR02550">
    <property type="entry name" value="flagell_flgL"/>
    <property type="match status" value="1"/>
</dbReference>
<dbReference type="GO" id="GO:0071973">
    <property type="term" value="P:bacterial-type flagellum-dependent cell motility"/>
    <property type="evidence" value="ECO:0007669"/>
    <property type="project" value="InterPro"/>
</dbReference>
<keyword evidence="4" id="KW-0964">Secreted</keyword>
<dbReference type="InterPro" id="IPR001492">
    <property type="entry name" value="Flagellin"/>
</dbReference>
<dbReference type="GO" id="GO:0005576">
    <property type="term" value="C:extracellular region"/>
    <property type="evidence" value="ECO:0007669"/>
    <property type="project" value="UniProtKB-SubCell"/>
</dbReference>
<feature type="domain" description="Flagellin N-terminal" evidence="7">
    <location>
        <begin position="11"/>
        <end position="138"/>
    </location>
</feature>
<dbReference type="InterPro" id="IPR046358">
    <property type="entry name" value="Flagellin_C"/>
</dbReference>
<evidence type="ECO:0000313" key="10">
    <source>
        <dbReference type="Proteomes" id="UP001069090"/>
    </source>
</evidence>
<dbReference type="PANTHER" id="PTHR42792">
    <property type="entry name" value="FLAGELLIN"/>
    <property type="match status" value="1"/>
</dbReference>
<reference evidence="9 10" key="1">
    <citation type="submission" date="2022-12" db="EMBL/GenBank/DDBJ databases">
        <title>Dasania phycosphaerae sp. nov., isolated from particulate material of the south coast of Korea.</title>
        <authorList>
            <person name="Jiang Y."/>
        </authorList>
    </citation>
    <scope>NUCLEOTIDE SEQUENCE [LARGE SCALE GENOMIC DNA]</scope>
    <source>
        <strain evidence="9 10">GY-19</strain>
    </source>
</reference>
<keyword evidence="6" id="KW-0175">Coiled coil</keyword>
<comment type="similarity">
    <text evidence="3">Belongs to the bacterial flagellin family.</text>
</comment>
<dbReference type="SUPFAM" id="SSF64518">
    <property type="entry name" value="Phase 1 flagellin"/>
    <property type="match status" value="1"/>
</dbReference>
<dbReference type="PRINTS" id="PR00207">
    <property type="entry name" value="FLAGELLIN"/>
</dbReference>
<evidence type="ECO:0000256" key="4">
    <source>
        <dbReference type="ARBA" id="ARBA00022525"/>
    </source>
</evidence>
<evidence type="ECO:0000259" key="7">
    <source>
        <dbReference type="Pfam" id="PF00669"/>
    </source>
</evidence>
<protein>
    <submittedName>
        <fullName evidence="9">Flagellar hook-associated protein FlgL</fullName>
    </submittedName>
</protein>
<dbReference type="InterPro" id="IPR001029">
    <property type="entry name" value="Flagellin_N"/>
</dbReference>
<keyword evidence="10" id="KW-1185">Reference proteome</keyword>
<dbReference type="GO" id="GO:0009424">
    <property type="term" value="C:bacterial-type flagellum hook"/>
    <property type="evidence" value="ECO:0007669"/>
    <property type="project" value="InterPro"/>
</dbReference>
<keyword evidence="5" id="KW-0975">Bacterial flagellum</keyword>
<accession>A0A9J6RH94</accession>
<proteinExistence type="inferred from homology"/>
<dbReference type="AlphaFoldDB" id="A0A9J6RH94"/>
<evidence type="ECO:0000256" key="2">
    <source>
        <dbReference type="ARBA" id="ARBA00004613"/>
    </source>
</evidence>
<dbReference type="InterPro" id="IPR013384">
    <property type="entry name" value="Flagell_FlgL"/>
</dbReference>
<evidence type="ECO:0000256" key="6">
    <source>
        <dbReference type="SAM" id="Coils"/>
    </source>
</evidence>
<feature type="coiled-coil region" evidence="6">
    <location>
        <begin position="52"/>
        <end position="79"/>
    </location>
</feature>
<sequence>MRLSFLQGFNQSLSSMLRIQEQSFNTQNQISTGKRIGTPADDPVGAAKLIQLDQEQSQLEQFEKNISFVESRLEIEEVRLSSVNDLLIRVKELTLQAANGTNAFSERKSIAAELGTRLEELVSIANSTDANGEYIFAGFKGGTQPFVQNSAGDYVYQGDEGQRKVTVANGTAIAISDSGRRIFEDIPSAQNTFYTTTNSAAAVVSSQRVVNQASYDASYPLDYEITFTGPATFDVNDENGVPILVAQPYTSGNPITFNGVEVTISGTPVAGDDFYVESSGKQSMITSLQNLVEGLNTLTDTPADKVVLDQLIDDSLTNFAAAESSLGQVWAEVGARLNTAESVKALHEGVGLLNQELISDIRDLDYAEAISRLSQETFVLEAAQQTFSRVSSLSLFNFLR</sequence>
<name>A0A9J6RH94_9GAMM</name>
<dbReference type="Proteomes" id="UP001069090">
    <property type="component" value="Unassembled WGS sequence"/>
</dbReference>
<keyword evidence="9" id="KW-0282">Flagellum</keyword>
<feature type="domain" description="Flagellin C-terminal" evidence="8">
    <location>
        <begin position="311"/>
        <end position="399"/>
    </location>
</feature>
<comment type="subcellular location">
    <subcellularLocation>
        <location evidence="1">Bacterial flagellum</location>
    </subcellularLocation>
    <subcellularLocation>
        <location evidence="2">Secreted</location>
    </subcellularLocation>
</comment>
<evidence type="ECO:0000259" key="8">
    <source>
        <dbReference type="Pfam" id="PF00700"/>
    </source>
</evidence>
<comment type="caution">
    <text evidence="9">The sequence shown here is derived from an EMBL/GenBank/DDBJ whole genome shotgun (WGS) entry which is preliminary data.</text>
</comment>
<dbReference type="Pfam" id="PF00669">
    <property type="entry name" value="Flagellin_N"/>
    <property type="match status" value="1"/>
</dbReference>
<dbReference type="EMBL" id="JAPTGG010000001">
    <property type="protein sequence ID" value="MCZ0863819.1"/>
    <property type="molecule type" value="Genomic_DNA"/>
</dbReference>
<keyword evidence="9" id="KW-0966">Cell projection</keyword>
<keyword evidence="9" id="KW-0969">Cilium</keyword>
<evidence type="ECO:0000256" key="3">
    <source>
        <dbReference type="ARBA" id="ARBA00005709"/>
    </source>
</evidence>
<dbReference type="Pfam" id="PF00700">
    <property type="entry name" value="Flagellin_C"/>
    <property type="match status" value="1"/>
</dbReference>
<evidence type="ECO:0000256" key="5">
    <source>
        <dbReference type="ARBA" id="ARBA00023143"/>
    </source>
</evidence>
<gene>
    <name evidence="9" type="primary">flgL</name>
    <name evidence="9" type="ORF">O0V09_01320</name>
</gene>
<dbReference type="RefSeq" id="WP_258329963.1">
    <property type="nucleotide sequence ID" value="NZ_JAPTGG010000001.1"/>
</dbReference>
<dbReference type="GO" id="GO:0005198">
    <property type="term" value="F:structural molecule activity"/>
    <property type="evidence" value="ECO:0007669"/>
    <property type="project" value="InterPro"/>
</dbReference>
<evidence type="ECO:0000256" key="1">
    <source>
        <dbReference type="ARBA" id="ARBA00004365"/>
    </source>
</evidence>
<evidence type="ECO:0000313" key="9">
    <source>
        <dbReference type="EMBL" id="MCZ0863819.1"/>
    </source>
</evidence>
<dbReference type="PANTHER" id="PTHR42792:SF1">
    <property type="entry name" value="FLAGELLAR HOOK-ASSOCIATED PROTEIN 3"/>
    <property type="match status" value="1"/>
</dbReference>
<organism evidence="9 10">
    <name type="scientific">Dasania phycosphaerae</name>
    <dbReference type="NCBI Taxonomy" id="2950436"/>
    <lineage>
        <taxon>Bacteria</taxon>
        <taxon>Pseudomonadati</taxon>
        <taxon>Pseudomonadota</taxon>
        <taxon>Gammaproteobacteria</taxon>
        <taxon>Cellvibrionales</taxon>
        <taxon>Spongiibacteraceae</taxon>
        <taxon>Dasania</taxon>
    </lineage>
</organism>
<dbReference type="Gene3D" id="1.20.1330.10">
    <property type="entry name" value="f41 fragment of flagellin, N-terminal domain"/>
    <property type="match status" value="1"/>
</dbReference>